<evidence type="ECO:0000313" key="1">
    <source>
        <dbReference type="EMBL" id="GAA3391251.1"/>
    </source>
</evidence>
<sequence length="125" mass="12893">MSALEAGTSKPKKPPIQPKCSAAAAVLLEERREFAGRRAAAIAANAGLHERELLKLAALAAASAGALRNRGLDEPAATLAAEVGVTVFKGGVERWLAAGASGRLAQSIHETSDELRTMLTPLPDA</sequence>
<gene>
    <name evidence="1" type="ORF">GCM10020369_48450</name>
</gene>
<dbReference type="Gene3D" id="1.10.357.10">
    <property type="entry name" value="Tetracycline Repressor, domain 2"/>
    <property type="match status" value="1"/>
</dbReference>
<evidence type="ECO:0008006" key="3">
    <source>
        <dbReference type="Google" id="ProtNLM"/>
    </source>
</evidence>
<keyword evidence="2" id="KW-1185">Reference proteome</keyword>
<dbReference type="Proteomes" id="UP001501676">
    <property type="component" value="Unassembled WGS sequence"/>
</dbReference>
<name>A0ABP6T2Y4_9ACTN</name>
<proteinExistence type="predicted"/>
<dbReference type="EMBL" id="BAAAYN010000031">
    <property type="protein sequence ID" value="GAA3391251.1"/>
    <property type="molecule type" value="Genomic_DNA"/>
</dbReference>
<protein>
    <recommendedName>
        <fullName evidence="3">MftR C-terminal domain-containing protein</fullName>
    </recommendedName>
</protein>
<accession>A0ABP6T2Y4</accession>
<dbReference type="RefSeq" id="WP_345730571.1">
    <property type="nucleotide sequence ID" value="NZ_BAAAYN010000031.1"/>
</dbReference>
<organism evidence="1 2">
    <name type="scientific">Cryptosporangium minutisporangium</name>
    <dbReference type="NCBI Taxonomy" id="113569"/>
    <lineage>
        <taxon>Bacteria</taxon>
        <taxon>Bacillati</taxon>
        <taxon>Actinomycetota</taxon>
        <taxon>Actinomycetes</taxon>
        <taxon>Cryptosporangiales</taxon>
        <taxon>Cryptosporangiaceae</taxon>
        <taxon>Cryptosporangium</taxon>
    </lineage>
</organism>
<evidence type="ECO:0000313" key="2">
    <source>
        <dbReference type="Proteomes" id="UP001501676"/>
    </source>
</evidence>
<comment type="caution">
    <text evidence="1">The sequence shown here is derived from an EMBL/GenBank/DDBJ whole genome shotgun (WGS) entry which is preliminary data.</text>
</comment>
<reference evidence="2" key="1">
    <citation type="journal article" date="2019" name="Int. J. Syst. Evol. Microbiol.">
        <title>The Global Catalogue of Microorganisms (GCM) 10K type strain sequencing project: providing services to taxonomists for standard genome sequencing and annotation.</title>
        <authorList>
            <consortium name="The Broad Institute Genomics Platform"/>
            <consortium name="The Broad Institute Genome Sequencing Center for Infectious Disease"/>
            <person name="Wu L."/>
            <person name="Ma J."/>
        </authorList>
    </citation>
    <scope>NUCLEOTIDE SEQUENCE [LARGE SCALE GENOMIC DNA]</scope>
    <source>
        <strain evidence="2">JCM 9458</strain>
    </source>
</reference>